<dbReference type="AlphaFoldDB" id="A0A6A6BG06"/>
<proteinExistence type="predicted"/>
<feature type="region of interest" description="Disordered" evidence="1">
    <location>
        <begin position="183"/>
        <end position="204"/>
    </location>
</feature>
<keyword evidence="3" id="KW-1185">Reference proteome</keyword>
<dbReference type="EMBL" id="ML995483">
    <property type="protein sequence ID" value="KAF2143082.1"/>
    <property type="molecule type" value="Genomic_DNA"/>
</dbReference>
<evidence type="ECO:0000256" key="1">
    <source>
        <dbReference type="SAM" id="MobiDB-lite"/>
    </source>
</evidence>
<dbReference type="Proteomes" id="UP000799438">
    <property type="component" value="Unassembled WGS sequence"/>
</dbReference>
<organism evidence="2 3">
    <name type="scientific">Aplosporella prunicola CBS 121167</name>
    <dbReference type="NCBI Taxonomy" id="1176127"/>
    <lineage>
        <taxon>Eukaryota</taxon>
        <taxon>Fungi</taxon>
        <taxon>Dikarya</taxon>
        <taxon>Ascomycota</taxon>
        <taxon>Pezizomycotina</taxon>
        <taxon>Dothideomycetes</taxon>
        <taxon>Dothideomycetes incertae sedis</taxon>
        <taxon>Botryosphaeriales</taxon>
        <taxon>Aplosporellaceae</taxon>
        <taxon>Aplosporella</taxon>
    </lineage>
</organism>
<dbReference type="GeneID" id="54293062"/>
<gene>
    <name evidence="2" type="ORF">K452DRAFT_15416</name>
</gene>
<reference evidence="2" key="1">
    <citation type="journal article" date="2020" name="Stud. Mycol.">
        <title>101 Dothideomycetes genomes: a test case for predicting lifestyles and emergence of pathogens.</title>
        <authorList>
            <person name="Haridas S."/>
            <person name="Albert R."/>
            <person name="Binder M."/>
            <person name="Bloem J."/>
            <person name="Labutti K."/>
            <person name="Salamov A."/>
            <person name="Andreopoulos B."/>
            <person name="Baker S."/>
            <person name="Barry K."/>
            <person name="Bills G."/>
            <person name="Bluhm B."/>
            <person name="Cannon C."/>
            <person name="Castanera R."/>
            <person name="Culley D."/>
            <person name="Daum C."/>
            <person name="Ezra D."/>
            <person name="Gonzalez J."/>
            <person name="Henrissat B."/>
            <person name="Kuo A."/>
            <person name="Liang C."/>
            <person name="Lipzen A."/>
            <person name="Lutzoni F."/>
            <person name="Magnuson J."/>
            <person name="Mondo S."/>
            <person name="Nolan M."/>
            <person name="Ohm R."/>
            <person name="Pangilinan J."/>
            <person name="Park H.-J."/>
            <person name="Ramirez L."/>
            <person name="Alfaro M."/>
            <person name="Sun H."/>
            <person name="Tritt A."/>
            <person name="Yoshinaga Y."/>
            <person name="Zwiers L.-H."/>
            <person name="Turgeon B."/>
            <person name="Goodwin S."/>
            <person name="Spatafora J."/>
            <person name="Crous P."/>
            <person name="Grigoriev I."/>
        </authorList>
    </citation>
    <scope>NUCLEOTIDE SEQUENCE</scope>
    <source>
        <strain evidence="2">CBS 121167</strain>
    </source>
</reference>
<name>A0A6A6BG06_9PEZI</name>
<accession>A0A6A6BG06</accession>
<evidence type="ECO:0000313" key="3">
    <source>
        <dbReference type="Proteomes" id="UP000799438"/>
    </source>
</evidence>
<dbReference type="RefSeq" id="XP_033398794.1">
    <property type="nucleotide sequence ID" value="XM_033535568.1"/>
</dbReference>
<protein>
    <submittedName>
        <fullName evidence="2">Uncharacterized protein</fullName>
    </submittedName>
</protein>
<evidence type="ECO:0000313" key="2">
    <source>
        <dbReference type="EMBL" id="KAF2143082.1"/>
    </source>
</evidence>
<sequence length="204" mass="22645">MRAWKEQSRRSKLATCLPRTHDGNAGPNFFEREIFLKGEIKVRNICGANIRACTWCMQTQTKRTLIQSIHARSRTLHVCSRTAERQTCTSIQGQGLEASVLLRLVEYTGTYATTGRALSTNWAIPPVASSSASRLDLITLSPPPPLPPRQSTHPHESIHAALQAAGDEVKMLYTHHRSYPLNSYATSQTSRAHKQPTQPQSTSA</sequence>